<name>A0A644XFL3_9ZZZZ</name>
<dbReference type="GO" id="GO:0016491">
    <property type="term" value="F:oxidoreductase activity"/>
    <property type="evidence" value="ECO:0007669"/>
    <property type="project" value="UniProtKB-KW"/>
</dbReference>
<dbReference type="SUPFAM" id="SSF51971">
    <property type="entry name" value="Nucleotide-binding domain"/>
    <property type="match status" value="1"/>
</dbReference>
<comment type="similarity">
    <text evidence="2">Belongs to the HdrA family.</text>
</comment>
<proteinExistence type="inferred from homology"/>
<dbReference type="PANTHER" id="PTHR43498:SF1">
    <property type="entry name" value="COB--COM HETERODISULFIDE REDUCTASE IRON-SULFUR SUBUNIT A"/>
    <property type="match status" value="1"/>
</dbReference>
<dbReference type="SUPFAM" id="SSF51905">
    <property type="entry name" value="FAD/NAD(P)-binding domain"/>
    <property type="match status" value="1"/>
</dbReference>
<dbReference type="PANTHER" id="PTHR43498">
    <property type="entry name" value="FERREDOXIN:COB-COM HETERODISULFIDE REDUCTASE SUBUNIT A"/>
    <property type="match status" value="1"/>
</dbReference>
<dbReference type="PROSITE" id="PS51379">
    <property type="entry name" value="4FE4S_FER_2"/>
    <property type="match status" value="2"/>
</dbReference>
<dbReference type="InterPro" id="IPR017900">
    <property type="entry name" value="4Fe4S_Fe_S_CS"/>
</dbReference>
<feature type="domain" description="4Fe-4S ferredoxin-type" evidence="9">
    <location>
        <begin position="519"/>
        <end position="548"/>
    </location>
</feature>
<dbReference type="InterPro" id="IPR039650">
    <property type="entry name" value="HdrA-like"/>
</dbReference>
<evidence type="ECO:0000256" key="7">
    <source>
        <dbReference type="ARBA" id="ARBA00023004"/>
    </source>
</evidence>
<evidence type="ECO:0000256" key="5">
    <source>
        <dbReference type="ARBA" id="ARBA00022827"/>
    </source>
</evidence>
<evidence type="ECO:0000256" key="4">
    <source>
        <dbReference type="ARBA" id="ARBA00022723"/>
    </source>
</evidence>
<comment type="caution">
    <text evidence="10">The sequence shown here is derived from an EMBL/GenBank/DDBJ whole genome shotgun (WGS) entry which is preliminary data.</text>
</comment>
<dbReference type="SUPFAM" id="SSF54862">
    <property type="entry name" value="4Fe-4S ferredoxins"/>
    <property type="match status" value="1"/>
</dbReference>
<dbReference type="InterPro" id="IPR036188">
    <property type="entry name" value="FAD/NAD-bd_sf"/>
</dbReference>
<organism evidence="10">
    <name type="scientific">bioreactor metagenome</name>
    <dbReference type="NCBI Taxonomy" id="1076179"/>
    <lineage>
        <taxon>unclassified sequences</taxon>
        <taxon>metagenomes</taxon>
        <taxon>ecological metagenomes</taxon>
    </lineage>
</organism>
<keyword evidence="3" id="KW-0004">4Fe-4S</keyword>
<dbReference type="Gene3D" id="3.30.70.20">
    <property type="match status" value="1"/>
</dbReference>
<dbReference type="GO" id="GO:0046872">
    <property type="term" value="F:metal ion binding"/>
    <property type="evidence" value="ECO:0007669"/>
    <property type="project" value="UniProtKB-KW"/>
</dbReference>
<keyword evidence="7" id="KW-0408">Iron</keyword>
<keyword evidence="6" id="KW-0560">Oxidoreductase</keyword>
<reference evidence="10" key="1">
    <citation type="submission" date="2019-08" db="EMBL/GenBank/DDBJ databases">
        <authorList>
            <person name="Kucharzyk K."/>
            <person name="Murdoch R.W."/>
            <person name="Higgins S."/>
            <person name="Loffler F."/>
        </authorList>
    </citation>
    <scope>NUCLEOTIDE SEQUENCE</scope>
</reference>
<gene>
    <name evidence="10" type="primary">rsxB_59</name>
    <name evidence="10" type="ORF">SDC9_60915</name>
</gene>
<accession>A0A644XFL3</accession>
<dbReference type="Pfam" id="PF07992">
    <property type="entry name" value="Pyr_redox_2"/>
    <property type="match status" value="1"/>
</dbReference>
<dbReference type="InterPro" id="IPR017896">
    <property type="entry name" value="4Fe4S_Fe-S-bd"/>
</dbReference>
<evidence type="ECO:0000259" key="9">
    <source>
        <dbReference type="PROSITE" id="PS51379"/>
    </source>
</evidence>
<dbReference type="GO" id="GO:0051539">
    <property type="term" value="F:4 iron, 4 sulfur cluster binding"/>
    <property type="evidence" value="ECO:0007669"/>
    <property type="project" value="UniProtKB-KW"/>
</dbReference>
<protein>
    <submittedName>
        <fullName evidence="10">Electron transport complex subunit RsxB</fullName>
    </submittedName>
</protein>
<evidence type="ECO:0000256" key="3">
    <source>
        <dbReference type="ARBA" id="ARBA00022485"/>
    </source>
</evidence>
<feature type="domain" description="4Fe-4S ferredoxin-type" evidence="9">
    <location>
        <begin position="552"/>
        <end position="581"/>
    </location>
</feature>
<comment type="cofactor">
    <cofactor evidence="1">
        <name>FAD</name>
        <dbReference type="ChEBI" id="CHEBI:57692"/>
    </cofactor>
</comment>
<dbReference type="EMBL" id="VSSQ01002299">
    <property type="protein sequence ID" value="MPM14551.1"/>
    <property type="molecule type" value="Genomic_DNA"/>
</dbReference>
<keyword evidence="5" id="KW-0285">Flavoprotein</keyword>
<dbReference type="PROSITE" id="PS00198">
    <property type="entry name" value="4FE4S_FER_1"/>
    <property type="match status" value="1"/>
</dbReference>
<evidence type="ECO:0000256" key="2">
    <source>
        <dbReference type="ARBA" id="ARBA00006561"/>
    </source>
</evidence>
<dbReference type="Pfam" id="PF14697">
    <property type="entry name" value="Fer4_21"/>
    <property type="match status" value="1"/>
</dbReference>
<dbReference type="AlphaFoldDB" id="A0A644XFL3"/>
<dbReference type="Gene3D" id="3.50.50.60">
    <property type="entry name" value="FAD/NAD(P)-binding domain"/>
    <property type="match status" value="1"/>
</dbReference>
<evidence type="ECO:0000313" key="10">
    <source>
        <dbReference type="EMBL" id="MPM14551.1"/>
    </source>
</evidence>
<keyword evidence="4" id="KW-0479">Metal-binding</keyword>
<keyword evidence="5" id="KW-0274">FAD</keyword>
<sequence>MRIHRGNQLPKQLNLKEMKKKLGVYICACGGNISDYVDIEKVREAVKDEDCLVLAKTTMFACGDTNQKDMEQDIKENDLSGIVVASCSPKLHLTTFRGVSERAGLNKYNYVHANIREQGSWAHSDNKVGATEKAINLVKAAIAKARLAESLEPIIIESKRSVAVIGAGVAGMKAAISLARMKDEVYLIEREARVGGHLSALERISPEGTDGRELLARLEKEIAAEPNITLLTNAEVTSTGGNIGDFKVDVTIKGSQGEVVKQFVAGSILVATGFNSYTPAEGEFGYGNIKNVITLPDFKKLISEGGKADTDGTMRLFYNNREVQSIAYIYCVGSRQVKGENKYCSRYCCTAAIQSSLDVREKFPHVDNFHFTRGVRTYGKQELIYKESNDKGDVYIQFPDKKPPVVTEENGKVLVKAIDMLSDKNESEVAADLLVLVTGMVPDSDTALGNLLKLPKGRDKFFNEIHPKLRPVETVIDGITIAGTCQGPKNVAESVNSALSAAAKSHSFVSLGELELEPIVAYVDNETCNWCTACSDVCPFSAVSMIDHNGKSVAAINKSNCKGCGMCLPVCPSDSIELISFTNKEMESMIDVLAQ</sequence>
<evidence type="ECO:0000256" key="6">
    <source>
        <dbReference type="ARBA" id="ARBA00023002"/>
    </source>
</evidence>
<keyword evidence="8" id="KW-0411">Iron-sulfur</keyword>
<dbReference type="InterPro" id="IPR023753">
    <property type="entry name" value="FAD/NAD-binding_dom"/>
</dbReference>
<evidence type="ECO:0000256" key="1">
    <source>
        <dbReference type="ARBA" id="ARBA00001974"/>
    </source>
</evidence>
<dbReference type="PRINTS" id="PR00469">
    <property type="entry name" value="PNDRDTASEII"/>
</dbReference>
<evidence type="ECO:0000256" key="8">
    <source>
        <dbReference type="ARBA" id="ARBA00023014"/>
    </source>
</evidence>